<protein>
    <submittedName>
        <fullName evidence="5">Succinyltransferase-like protein</fullName>
    </submittedName>
</protein>
<evidence type="ECO:0000256" key="2">
    <source>
        <dbReference type="ARBA" id="ARBA00022679"/>
    </source>
</evidence>
<dbReference type="PANTHER" id="PTHR43300">
    <property type="entry name" value="ACETYLTRANSFERASE"/>
    <property type="match status" value="1"/>
</dbReference>
<evidence type="ECO:0000256" key="3">
    <source>
        <dbReference type="ARBA" id="ARBA00022737"/>
    </source>
</evidence>
<dbReference type="Pfam" id="PF14602">
    <property type="entry name" value="Hexapep_2"/>
    <property type="match status" value="2"/>
</dbReference>
<dbReference type="GO" id="GO:0016746">
    <property type="term" value="F:acyltransferase activity"/>
    <property type="evidence" value="ECO:0007669"/>
    <property type="project" value="UniProtKB-KW"/>
</dbReference>
<name>A0A4Q7PFN9_9FLAO</name>
<reference evidence="5 6" key="1">
    <citation type="submission" date="2019-02" db="EMBL/GenBank/DDBJ databases">
        <title>Genomic Encyclopedia of Type Strains, Phase IV (KMG-IV): sequencing the most valuable type-strain genomes for metagenomic binning, comparative biology and taxonomic classification.</title>
        <authorList>
            <person name="Goeker M."/>
        </authorList>
    </citation>
    <scope>NUCLEOTIDE SEQUENCE [LARGE SCALE GENOMIC DNA]</scope>
    <source>
        <strain evidence="5 6">DSM 17196</strain>
    </source>
</reference>
<comment type="caution">
    <text evidence="5">The sequence shown here is derived from an EMBL/GenBank/DDBJ whole genome shotgun (WGS) entry which is preliminary data.</text>
</comment>
<keyword evidence="6" id="KW-1185">Reference proteome</keyword>
<dbReference type="InterPro" id="IPR050179">
    <property type="entry name" value="Trans_hexapeptide_repeat"/>
</dbReference>
<accession>A0A4Q7PFN9</accession>
<dbReference type="Gene3D" id="2.160.10.10">
    <property type="entry name" value="Hexapeptide repeat proteins"/>
    <property type="match status" value="1"/>
</dbReference>
<keyword evidence="3" id="KW-0677">Repeat</keyword>
<evidence type="ECO:0000313" key="6">
    <source>
        <dbReference type="Proteomes" id="UP000292262"/>
    </source>
</evidence>
<dbReference type="SUPFAM" id="SSF51161">
    <property type="entry name" value="Trimeric LpxA-like enzymes"/>
    <property type="match status" value="1"/>
</dbReference>
<keyword evidence="4" id="KW-0012">Acyltransferase</keyword>
<dbReference type="CDD" id="cd03349">
    <property type="entry name" value="LbH_XAT"/>
    <property type="match status" value="1"/>
</dbReference>
<sequence>MINILRYILAKTLKKIKGSAIRNSKIDSTSKVEAGSNIVNTIMGKHSFCGYNCEITSAEIGSFCSIANGVIIGGGMHPYHWVSMSPVFYKGRDSVKAKFSEHNREPVKKTVIGHDVWIGQNALIKQGVNIGTGAVIGMGSVVTKDVPPYTIMGGVPARQIKKRFPEKMIVDLLNSKWWELNDRNLTNFASHFKNPDEFIKRFSKDLNKEKQL</sequence>
<dbReference type="PROSITE" id="PS00101">
    <property type="entry name" value="HEXAPEP_TRANSFERASES"/>
    <property type="match status" value="1"/>
</dbReference>
<dbReference type="InterPro" id="IPR018357">
    <property type="entry name" value="Hexapep_transf_CS"/>
</dbReference>
<dbReference type="OrthoDB" id="9814490at2"/>
<dbReference type="AlphaFoldDB" id="A0A4Q7PFN9"/>
<organism evidence="5 6">
    <name type="scientific">Aquimarina brevivitae</name>
    <dbReference type="NCBI Taxonomy" id="323412"/>
    <lineage>
        <taxon>Bacteria</taxon>
        <taxon>Pseudomonadati</taxon>
        <taxon>Bacteroidota</taxon>
        <taxon>Flavobacteriia</taxon>
        <taxon>Flavobacteriales</taxon>
        <taxon>Flavobacteriaceae</taxon>
        <taxon>Aquimarina</taxon>
    </lineage>
</organism>
<keyword evidence="2 5" id="KW-0808">Transferase</keyword>
<dbReference type="EMBL" id="SGXE01000001">
    <property type="protein sequence ID" value="RZS99296.1"/>
    <property type="molecule type" value="Genomic_DNA"/>
</dbReference>
<dbReference type="InterPro" id="IPR011004">
    <property type="entry name" value="Trimer_LpxA-like_sf"/>
</dbReference>
<proteinExistence type="inferred from homology"/>
<dbReference type="Proteomes" id="UP000292262">
    <property type="component" value="Unassembled WGS sequence"/>
</dbReference>
<evidence type="ECO:0000256" key="1">
    <source>
        <dbReference type="ARBA" id="ARBA00007274"/>
    </source>
</evidence>
<dbReference type="InterPro" id="IPR001451">
    <property type="entry name" value="Hexapep"/>
</dbReference>
<gene>
    <name evidence="5" type="ORF">EV197_0505</name>
</gene>
<dbReference type="RefSeq" id="WP_130285145.1">
    <property type="nucleotide sequence ID" value="NZ_SGXE01000001.1"/>
</dbReference>
<dbReference type="PANTHER" id="PTHR43300:SF11">
    <property type="entry name" value="ACETYLTRANSFERASE RV3034C-RELATED"/>
    <property type="match status" value="1"/>
</dbReference>
<evidence type="ECO:0000256" key="4">
    <source>
        <dbReference type="ARBA" id="ARBA00023315"/>
    </source>
</evidence>
<comment type="similarity">
    <text evidence="1">Belongs to the transferase hexapeptide repeat family.</text>
</comment>
<evidence type="ECO:0000313" key="5">
    <source>
        <dbReference type="EMBL" id="RZS99296.1"/>
    </source>
</evidence>